<feature type="region of interest" description="Disordered" evidence="1">
    <location>
        <begin position="1"/>
        <end position="40"/>
    </location>
</feature>
<sequence>MSSRVTGSGSITHRSVTTTVGPAPGKPARTRASPPYRCPTVVMKSSVGTKLRVD</sequence>
<feature type="compositionally biased region" description="Polar residues" evidence="1">
    <location>
        <begin position="1"/>
        <end position="20"/>
    </location>
</feature>
<gene>
    <name evidence="2" type="ordered locus">PXO_02903</name>
</gene>
<accession>A0A0K0GQU5</accession>
<evidence type="ECO:0000256" key="1">
    <source>
        <dbReference type="SAM" id="MobiDB-lite"/>
    </source>
</evidence>
<evidence type="ECO:0000313" key="2">
    <source>
        <dbReference type="EMBL" id="ACD61313.1"/>
    </source>
</evidence>
<dbReference type="Proteomes" id="UP000001740">
    <property type="component" value="Chromosome"/>
</dbReference>
<dbReference type="AlphaFoldDB" id="A0A0K0GQU5"/>
<reference evidence="2 3" key="1">
    <citation type="journal article" date="2008" name="BMC Genomics">
        <title>Genome sequence and rapid evolution of the rice pathogen Xanthomonas oryzae pv. oryzae PXO99A.</title>
        <authorList>
            <person name="Salzberg S.L."/>
            <person name="Sommer D.D."/>
            <person name="Schatz M.C."/>
            <person name="Phillippy A.M."/>
            <person name="Rabinowicz P.D."/>
            <person name="Tsuge S."/>
            <person name="Furutani A."/>
            <person name="Ochiai H."/>
            <person name="Delcher A.L."/>
            <person name="Kelley D."/>
            <person name="Madupu R."/>
            <person name="Puiu D."/>
            <person name="Radune D."/>
            <person name="Shumway M."/>
            <person name="Trapnell C."/>
            <person name="Aparna G."/>
            <person name="Jha G."/>
            <person name="Pandey A."/>
            <person name="Patil P.B."/>
            <person name="Ishihara H."/>
            <person name="Meyer D.F."/>
            <person name="Szurek B."/>
            <person name="Verdier V."/>
            <person name="Koebnik R."/>
            <person name="Dow J.M."/>
            <person name="Ryan R.P."/>
            <person name="Hirata H."/>
            <person name="Tsuyumu S."/>
            <person name="Won Lee S."/>
            <person name="Seo Y.S."/>
            <person name="Sriariyanum M."/>
            <person name="Ronald P.C."/>
            <person name="Sonti R.V."/>
            <person name="Van Sluys M.A."/>
            <person name="Leach J.E."/>
            <person name="White F.F."/>
            <person name="Bogdanove A.J."/>
        </authorList>
    </citation>
    <scope>NUCLEOTIDE SEQUENCE [LARGE SCALE GENOMIC DNA]</scope>
    <source>
        <strain evidence="2 3">PXO99A</strain>
    </source>
</reference>
<protein>
    <submittedName>
        <fullName evidence="2">Uncharacterized protein</fullName>
    </submittedName>
</protein>
<dbReference type="KEGG" id="xop:PXO_02903"/>
<name>A0A0K0GQU5_XANOP</name>
<evidence type="ECO:0000313" key="3">
    <source>
        <dbReference type="Proteomes" id="UP000001740"/>
    </source>
</evidence>
<dbReference type="EMBL" id="CP000967">
    <property type="protein sequence ID" value="ACD61313.1"/>
    <property type="molecule type" value="Genomic_DNA"/>
</dbReference>
<organism evidence="2 3">
    <name type="scientific">Xanthomonas oryzae pv. oryzae (strain PXO99A)</name>
    <dbReference type="NCBI Taxonomy" id="360094"/>
    <lineage>
        <taxon>Bacteria</taxon>
        <taxon>Pseudomonadati</taxon>
        <taxon>Pseudomonadota</taxon>
        <taxon>Gammaproteobacteria</taxon>
        <taxon>Lysobacterales</taxon>
        <taxon>Lysobacteraceae</taxon>
        <taxon>Xanthomonas</taxon>
    </lineage>
</organism>
<proteinExistence type="predicted"/>
<dbReference type="HOGENOM" id="CLU_3049387_0_0_6"/>